<keyword evidence="2" id="KW-0472">Membrane</keyword>
<keyword evidence="2" id="KW-0732">Signal</keyword>
<gene>
    <name evidence="3" type="ORF">DDK22_02880</name>
</gene>
<evidence type="ECO:0000313" key="3">
    <source>
        <dbReference type="EMBL" id="RCJ09919.1"/>
    </source>
</evidence>
<dbReference type="InterPro" id="IPR010131">
    <property type="entry name" value="MdtP/NodT-like"/>
</dbReference>
<dbReference type="EMBL" id="QDHA01000007">
    <property type="protein sequence ID" value="RCJ09919.1"/>
    <property type="molecule type" value="Genomic_DNA"/>
</dbReference>
<dbReference type="GO" id="GO:0005886">
    <property type="term" value="C:plasma membrane"/>
    <property type="evidence" value="ECO:0007669"/>
    <property type="project" value="UniProtKB-SubCell"/>
</dbReference>
<dbReference type="SUPFAM" id="SSF56954">
    <property type="entry name" value="Outer membrane efflux proteins (OEP)"/>
    <property type="match status" value="1"/>
</dbReference>
<dbReference type="Pfam" id="PF02321">
    <property type="entry name" value="OEP"/>
    <property type="match status" value="2"/>
</dbReference>
<dbReference type="Gene3D" id="2.20.200.10">
    <property type="entry name" value="Outer membrane efflux proteins (OEP)"/>
    <property type="match status" value="1"/>
</dbReference>
<reference evidence="3 4" key="1">
    <citation type="submission" date="2018-04" db="EMBL/GenBank/DDBJ databases">
        <title>Cupriavidus necator CR12 genome sequencing and assembly.</title>
        <authorList>
            <person name="Ben Fekih I."/>
            <person name="Mazhar H.S."/>
            <person name="Bello S.K."/>
            <person name="Rensing C."/>
        </authorList>
    </citation>
    <scope>NUCLEOTIDE SEQUENCE [LARGE SCALE GENOMIC DNA]</scope>
    <source>
        <strain evidence="3 4">CR12</strain>
    </source>
</reference>
<keyword evidence="2" id="KW-1134">Transmembrane beta strand</keyword>
<sequence>MVINMNAPAFLTTNWLHKLPKLATLAAALVLAGCSLAPTYKVPETATVPAFKEAEAAQAEGAQWKTATPAEGQHRGDWWKIFGDAELDRLIGAAGSSNQDLAIAAARLKQARAFTGATEADLYPQLSVGLDPTRSQPSAASQGLPDGTRVSPQTVLKARAFASYELDLFGRVASSVNAARAEGEAAEDLYRSVQLALQADVAQAYFALRTLDSERDLLNATIKLREDALSLLKKRYDAGETTDLDPARAEAELGTARADLAGIERRRANQEHALAVLTGVPPAAFSLPARPFDAAPIAVPAGLPSELLERRPDIAAAERQMAAANARIGVAKAAFFPRITLTGLFGFESADLSNLFKWSSRTWMLGPLIGSTIAQTVFDGGRNSANLAGARAAHEESVAGYRQTVLVAFREVEDSLADVRWLSQQAGALDGALGGARRAARISRSRYDAGAVDYLTVIDADRTVLQSQREANQVAGLRAAATVSLIRRLGGGWGPLPETVAAAPAPAAEGAPASQAR</sequence>
<name>A0A367PPR7_CUPNE</name>
<dbReference type="InterPro" id="IPR003423">
    <property type="entry name" value="OMP_efflux"/>
</dbReference>
<evidence type="ECO:0000313" key="4">
    <source>
        <dbReference type="Proteomes" id="UP000253501"/>
    </source>
</evidence>
<feature type="signal peptide" evidence="2">
    <location>
        <begin position="1"/>
        <end position="37"/>
    </location>
</feature>
<dbReference type="Proteomes" id="UP000253501">
    <property type="component" value="Unassembled WGS sequence"/>
</dbReference>
<evidence type="ECO:0000256" key="2">
    <source>
        <dbReference type="RuleBase" id="RU362097"/>
    </source>
</evidence>
<dbReference type="AlphaFoldDB" id="A0A367PPR7"/>
<dbReference type="PANTHER" id="PTHR30203:SF33">
    <property type="entry name" value="BLR4455 PROTEIN"/>
    <property type="match status" value="1"/>
</dbReference>
<evidence type="ECO:0000256" key="1">
    <source>
        <dbReference type="ARBA" id="ARBA00007613"/>
    </source>
</evidence>
<protein>
    <submittedName>
        <fullName evidence="3">RND transporter</fullName>
    </submittedName>
</protein>
<dbReference type="GO" id="GO:0015562">
    <property type="term" value="F:efflux transmembrane transporter activity"/>
    <property type="evidence" value="ECO:0007669"/>
    <property type="project" value="InterPro"/>
</dbReference>
<keyword evidence="2" id="KW-0812">Transmembrane</keyword>
<accession>A0A367PPR7</accession>
<comment type="similarity">
    <text evidence="1 2">Belongs to the outer membrane factor (OMF) (TC 1.B.17) family.</text>
</comment>
<keyword evidence="2" id="KW-0449">Lipoprotein</keyword>
<comment type="subcellular location">
    <subcellularLocation>
        <location evidence="2">Cell membrane</location>
        <topology evidence="2">Lipid-anchor</topology>
    </subcellularLocation>
</comment>
<dbReference type="Gene3D" id="1.20.1600.10">
    <property type="entry name" value="Outer membrane efflux proteins (OEP)"/>
    <property type="match status" value="1"/>
</dbReference>
<dbReference type="NCBIfam" id="TIGR01845">
    <property type="entry name" value="outer_NodT"/>
    <property type="match status" value="1"/>
</dbReference>
<keyword evidence="2" id="KW-0564">Palmitate</keyword>
<feature type="chain" id="PRO_5016487828" evidence="2">
    <location>
        <begin position="38"/>
        <end position="517"/>
    </location>
</feature>
<proteinExistence type="inferred from homology"/>
<organism evidence="3 4">
    <name type="scientific">Cupriavidus necator</name>
    <name type="common">Alcaligenes eutrophus</name>
    <name type="synonym">Ralstonia eutropha</name>
    <dbReference type="NCBI Taxonomy" id="106590"/>
    <lineage>
        <taxon>Bacteria</taxon>
        <taxon>Pseudomonadati</taxon>
        <taxon>Pseudomonadota</taxon>
        <taxon>Betaproteobacteria</taxon>
        <taxon>Burkholderiales</taxon>
        <taxon>Burkholderiaceae</taxon>
        <taxon>Cupriavidus</taxon>
    </lineage>
</organism>
<comment type="caution">
    <text evidence="3">The sequence shown here is derived from an EMBL/GenBank/DDBJ whole genome shotgun (WGS) entry which is preliminary data.</text>
</comment>
<dbReference type="PANTHER" id="PTHR30203">
    <property type="entry name" value="OUTER MEMBRANE CATION EFFLUX PROTEIN"/>
    <property type="match status" value="1"/>
</dbReference>